<keyword evidence="3" id="KW-1185">Reference proteome</keyword>
<evidence type="ECO:0000313" key="2">
    <source>
        <dbReference type="EMBL" id="KAL2276572.1"/>
    </source>
</evidence>
<protein>
    <submittedName>
        <fullName evidence="2">Uncharacterized protein</fullName>
    </submittedName>
</protein>
<proteinExistence type="predicted"/>
<evidence type="ECO:0000313" key="3">
    <source>
        <dbReference type="Proteomes" id="UP001600888"/>
    </source>
</evidence>
<accession>A0ABR4E2C2</accession>
<dbReference type="Proteomes" id="UP001600888">
    <property type="component" value="Unassembled WGS sequence"/>
</dbReference>
<name>A0ABR4E2C2_9PEZI</name>
<feature type="compositionally biased region" description="Low complexity" evidence="1">
    <location>
        <begin position="95"/>
        <end position="113"/>
    </location>
</feature>
<gene>
    <name evidence="2" type="ORF">FJTKL_00747</name>
</gene>
<sequence length="303" mass="33929">MALRIAQLAFDRLISDVEREVLRFPIANGHEDLLRSSFQAEADPLIPKTTSLAQDQKEAIAEKARTIFRHYCWVNLPDPRWDFVKTSMIKHMNDVASSPQPAAASSDPAGGVPDWAPPPPRGKHVKGKPVECQLCGRAVVAPLDHLAYQHGIDNRVNRYTPREVHIAKMHRDVVVQHLIQDGAELNQLMADILAIDRKLYSLPVGYRSRHGLPLIGQWETDCNHPSFVVDRKQGQTKQALVDKLIGLRMAGSRQGKLHSSVGFGTYSEVLANLKEVLTKVEESLAMASPDWEGWKDMEDKEDV</sequence>
<reference evidence="2 3" key="1">
    <citation type="submission" date="2024-03" db="EMBL/GenBank/DDBJ databases">
        <title>A high-quality draft genome sequence of Diaporthe vaccinii, a causative agent of upright dieback and viscid rot disease in cranberry plants.</title>
        <authorList>
            <person name="Sarrasin M."/>
            <person name="Lang B.F."/>
            <person name="Burger G."/>
        </authorList>
    </citation>
    <scope>NUCLEOTIDE SEQUENCE [LARGE SCALE GENOMIC DNA]</scope>
    <source>
        <strain evidence="2 3">IS7</strain>
    </source>
</reference>
<feature type="region of interest" description="Disordered" evidence="1">
    <location>
        <begin position="95"/>
        <end position="124"/>
    </location>
</feature>
<organism evidence="2 3">
    <name type="scientific">Diaporthe vaccinii</name>
    <dbReference type="NCBI Taxonomy" id="105482"/>
    <lineage>
        <taxon>Eukaryota</taxon>
        <taxon>Fungi</taxon>
        <taxon>Dikarya</taxon>
        <taxon>Ascomycota</taxon>
        <taxon>Pezizomycotina</taxon>
        <taxon>Sordariomycetes</taxon>
        <taxon>Sordariomycetidae</taxon>
        <taxon>Diaporthales</taxon>
        <taxon>Diaporthaceae</taxon>
        <taxon>Diaporthe</taxon>
        <taxon>Diaporthe eres species complex</taxon>
    </lineage>
</organism>
<evidence type="ECO:0000256" key="1">
    <source>
        <dbReference type="SAM" id="MobiDB-lite"/>
    </source>
</evidence>
<dbReference type="EMBL" id="JBAWTH010000110">
    <property type="protein sequence ID" value="KAL2276572.1"/>
    <property type="molecule type" value="Genomic_DNA"/>
</dbReference>
<comment type="caution">
    <text evidence="2">The sequence shown here is derived from an EMBL/GenBank/DDBJ whole genome shotgun (WGS) entry which is preliminary data.</text>
</comment>